<keyword evidence="2" id="KW-1185">Reference proteome</keyword>
<comment type="caution">
    <text evidence="1">The sequence shown here is derived from an EMBL/GenBank/DDBJ whole genome shotgun (WGS) entry which is preliminary data.</text>
</comment>
<organism evidence="1 2">
    <name type="scientific">Hypoxylon rubiginosum</name>
    <dbReference type="NCBI Taxonomy" id="110542"/>
    <lineage>
        <taxon>Eukaryota</taxon>
        <taxon>Fungi</taxon>
        <taxon>Dikarya</taxon>
        <taxon>Ascomycota</taxon>
        <taxon>Pezizomycotina</taxon>
        <taxon>Sordariomycetes</taxon>
        <taxon>Xylariomycetidae</taxon>
        <taxon>Xylariales</taxon>
        <taxon>Hypoxylaceae</taxon>
        <taxon>Hypoxylon</taxon>
    </lineage>
</organism>
<reference evidence="1 2" key="1">
    <citation type="journal article" date="2022" name="New Phytol.">
        <title>Ecological generalism drives hyperdiversity of secondary metabolite gene clusters in xylarialean endophytes.</title>
        <authorList>
            <person name="Franco M.E.E."/>
            <person name="Wisecaver J.H."/>
            <person name="Arnold A.E."/>
            <person name="Ju Y.M."/>
            <person name="Slot J.C."/>
            <person name="Ahrendt S."/>
            <person name="Moore L.P."/>
            <person name="Eastman K.E."/>
            <person name="Scott K."/>
            <person name="Konkel Z."/>
            <person name="Mondo S.J."/>
            <person name="Kuo A."/>
            <person name="Hayes R.D."/>
            <person name="Haridas S."/>
            <person name="Andreopoulos B."/>
            <person name="Riley R."/>
            <person name="LaButti K."/>
            <person name="Pangilinan J."/>
            <person name="Lipzen A."/>
            <person name="Amirebrahimi M."/>
            <person name="Yan J."/>
            <person name="Adam C."/>
            <person name="Keymanesh K."/>
            <person name="Ng V."/>
            <person name="Louie K."/>
            <person name="Northen T."/>
            <person name="Drula E."/>
            <person name="Henrissat B."/>
            <person name="Hsieh H.M."/>
            <person name="Youens-Clark K."/>
            <person name="Lutzoni F."/>
            <person name="Miadlikowska J."/>
            <person name="Eastwood D.C."/>
            <person name="Hamelin R.C."/>
            <person name="Grigoriev I.V."/>
            <person name="U'Ren J.M."/>
        </authorList>
    </citation>
    <scope>NUCLEOTIDE SEQUENCE [LARGE SCALE GENOMIC DNA]</scope>
    <source>
        <strain evidence="1 2">CBS 119005</strain>
    </source>
</reference>
<protein>
    <submittedName>
        <fullName evidence="1">Uncharacterized protein</fullName>
    </submittedName>
</protein>
<dbReference type="Proteomes" id="UP001497700">
    <property type="component" value="Unassembled WGS sequence"/>
</dbReference>
<proteinExistence type="predicted"/>
<evidence type="ECO:0000313" key="1">
    <source>
        <dbReference type="EMBL" id="KAI4866260.1"/>
    </source>
</evidence>
<accession>A0ACB9Z3F9</accession>
<evidence type="ECO:0000313" key="2">
    <source>
        <dbReference type="Proteomes" id="UP001497700"/>
    </source>
</evidence>
<name>A0ACB9Z3F9_9PEZI</name>
<sequence length="76" mass="8196">MQFFAILALVTAALAKPTSQAPRDIVVAECTPPSYACKPDFSGWLVCNVDGFYLDGGNCAPEAWCEYIDGLPYCIS</sequence>
<dbReference type="EMBL" id="MU393461">
    <property type="protein sequence ID" value="KAI4866260.1"/>
    <property type="molecule type" value="Genomic_DNA"/>
</dbReference>
<gene>
    <name evidence="1" type="ORF">F4820DRAFT_263731</name>
</gene>